<reference evidence="1 2" key="1">
    <citation type="journal article" date="2019" name="Sci. Rep.">
        <title>Orb-weaving spider Araneus ventricosus genome elucidates the spidroin gene catalogue.</title>
        <authorList>
            <person name="Kono N."/>
            <person name="Nakamura H."/>
            <person name="Ohtoshi R."/>
            <person name="Moran D.A.P."/>
            <person name="Shinohara A."/>
            <person name="Yoshida Y."/>
            <person name="Fujiwara M."/>
            <person name="Mori M."/>
            <person name="Tomita M."/>
            <person name="Arakawa K."/>
        </authorList>
    </citation>
    <scope>NUCLEOTIDE SEQUENCE [LARGE SCALE GENOMIC DNA]</scope>
</reference>
<organism evidence="1 2">
    <name type="scientific">Araneus ventricosus</name>
    <name type="common">Orbweaver spider</name>
    <name type="synonym">Epeira ventricosa</name>
    <dbReference type="NCBI Taxonomy" id="182803"/>
    <lineage>
        <taxon>Eukaryota</taxon>
        <taxon>Metazoa</taxon>
        <taxon>Ecdysozoa</taxon>
        <taxon>Arthropoda</taxon>
        <taxon>Chelicerata</taxon>
        <taxon>Arachnida</taxon>
        <taxon>Araneae</taxon>
        <taxon>Araneomorphae</taxon>
        <taxon>Entelegynae</taxon>
        <taxon>Araneoidea</taxon>
        <taxon>Araneidae</taxon>
        <taxon>Araneus</taxon>
    </lineage>
</organism>
<dbReference type="AlphaFoldDB" id="A0A4Y2PN97"/>
<proteinExistence type="predicted"/>
<comment type="caution">
    <text evidence="1">The sequence shown here is derived from an EMBL/GenBank/DDBJ whole genome shotgun (WGS) entry which is preliminary data.</text>
</comment>
<evidence type="ECO:0000313" key="1">
    <source>
        <dbReference type="EMBL" id="GBN52784.1"/>
    </source>
</evidence>
<protein>
    <submittedName>
        <fullName evidence="1">Uncharacterized protein</fullName>
    </submittedName>
</protein>
<dbReference type="Proteomes" id="UP000499080">
    <property type="component" value="Unassembled WGS sequence"/>
</dbReference>
<dbReference type="EMBL" id="BGPR01134144">
    <property type="protein sequence ID" value="GBN52784.1"/>
    <property type="molecule type" value="Genomic_DNA"/>
</dbReference>
<keyword evidence="2" id="KW-1185">Reference proteome</keyword>
<sequence>MSIILLTYPLISPQIRAQIDYLDRFLYNTLKDGIEIIIFLDTLLSTSPKIVKIFADESLNFSQTGVGQFPPPPLSHSGAAPACSKKAANDIHPALRFWKKTQSNENRTKKRRKHSVIRIVRFVPDGSKAGDQRKRWVELVAVGLR</sequence>
<accession>A0A4Y2PN97</accession>
<evidence type="ECO:0000313" key="2">
    <source>
        <dbReference type="Proteomes" id="UP000499080"/>
    </source>
</evidence>
<name>A0A4Y2PN97_ARAVE</name>
<gene>
    <name evidence="1" type="ORF">AVEN_74356_1</name>
</gene>